<evidence type="ECO:0000256" key="5">
    <source>
        <dbReference type="ARBA" id="ARBA00022729"/>
    </source>
</evidence>
<comment type="subcellular location">
    <subcellularLocation>
        <location evidence="11">Cell outer membrane</location>
        <topology evidence="11">Lipid-anchor</topology>
    </subcellularLocation>
    <subcellularLocation>
        <location evidence="11">Bacterial flagellum basal body</location>
    </subcellularLocation>
    <subcellularLocation>
        <location evidence="2">Membrane</location>
        <topology evidence="2">Lipid-anchor</topology>
    </subcellularLocation>
</comment>
<feature type="region of interest" description="Disordered" evidence="12">
    <location>
        <begin position="26"/>
        <end position="46"/>
    </location>
</feature>
<protein>
    <recommendedName>
        <fullName evidence="11">Flagellar L-ring protein</fullName>
    </recommendedName>
    <alternativeName>
        <fullName evidence="11">Basal body L-ring protein</fullName>
    </alternativeName>
</protein>
<dbReference type="InterPro" id="IPR000527">
    <property type="entry name" value="Flag_Lring"/>
</dbReference>
<feature type="chain" id="PRO_5023072967" description="Flagellar L-ring protein" evidence="13">
    <location>
        <begin position="25"/>
        <end position="229"/>
    </location>
</feature>
<evidence type="ECO:0000256" key="11">
    <source>
        <dbReference type="HAMAP-Rule" id="MF_00415"/>
    </source>
</evidence>
<evidence type="ECO:0000256" key="3">
    <source>
        <dbReference type="ARBA" id="ARBA00006929"/>
    </source>
</evidence>
<dbReference type="EMBL" id="VKAD01000001">
    <property type="protein sequence ID" value="TXR53239.1"/>
    <property type="molecule type" value="Genomic_DNA"/>
</dbReference>
<feature type="signal peptide" evidence="13">
    <location>
        <begin position="1"/>
        <end position="24"/>
    </location>
</feature>
<dbReference type="RefSeq" id="WP_147712437.1">
    <property type="nucleotide sequence ID" value="NZ_VKAD01000001.1"/>
</dbReference>
<keyword evidence="14" id="KW-0966">Cell projection</keyword>
<organism evidence="14 15">
    <name type="scientific">Reinekea thalattae</name>
    <dbReference type="NCBI Taxonomy" id="2593301"/>
    <lineage>
        <taxon>Bacteria</taxon>
        <taxon>Pseudomonadati</taxon>
        <taxon>Pseudomonadota</taxon>
        <taxon>Gammaproteobacteria</taxon>
        <taxon>Oceanospirillales</taxon>
        <taxon>Saccharospirillaceae</taxon>
        <taxon>Reinekea</taxon>
    </lineage>
</organism>
<evidence type="ECO:0000256" key="12">
    <source>
        <dbReference type="SAM" id="MobiDB-lite"/>
    </source>
</evidence>
<name>A0A5C8Z7E8_9GAMM</name>
<comment type="subunit">
    <text evidence="4 11">The basal body constitutes a major portion of the flagellar organelle and consists of four rings (L,P,S, and M) mounted on a central rod.</text>
</comment>
<dbReference type="Pfam" id="PF02107">
    <property type="entry name" value="FlgH"/>
    <property type="match status" value="1"/>
</dbReference>
<dbReference type="PANTHER" id="PTHR34933:SF1">
    <property type="entry name" value="FLAGELLAR L-RING PROTEIN"/>
    <property type="match status" value="1"/>
</dbReference>
<reference evidence="14 15" key="1">
    <citation type="submission" date="2019-07" db="EMBL/GenBank/DDBJ databases">
        <title>Reinekea sp. strain SSH23 genome sequencing and assembly.</title>
        <authorList>
            <person name="Kim I."/>
        </authorList>
    </citation>
    <scope>NUCLEOTIDE SEQUENCE [LARGE SCALE GENOMIC DNA]</scope>
    <source>
        <strain evidence="14 15">SSH23</strain>
    </source>
</reference>
<dbReference type="GO" id="GO:0009427">
    <property type="term" value="C:bacterial-type flagellum basal body, distal rod, L ring"/>
    <property type="evidence" value="ECO:0007669"/>
    <property type="project" value="InterPro"/>
</dbReference>
<dbReference type="GO" id="GO:0071973">
    <property type="term" value="P:bacterial-type flagellum-dependent cell motility"/>
    <property type="evidence" value="ECO:0007669"/>
    <property type="project" value="InterPro"/>
</dbReference>
<gene>
    <name evidence="11 14" type="primary">flgH</name>
    <name evidence="14" type="ORF">FME95_01305</name>
</gene>
<keyword evidence="9 11" id="KW-0998">Cell outer membrane</keyword>
<keyword evidence="7" id="KW-0564">Palmitate</keyword>
<keyword evidence="6 11" id="KW-0472">Membrane</keyword>
<evidence type="ECO:0000256" key="6">
    <source>
        <dbReference type="ARBA" id="ARBA00023136"/>
    </source>
</evidence>
<dbReference type="PRINTS" id="PR01008">
    <property type="entry name" value="FLGLRINGFLGH"/>
</dbReference>
<evidence type="ECO:0000256" key="10">
    <source>
        <dbReference type="ARBA" id="ARBA00023288"/>
    </source>
</evidence>
<keyword evidence="14" id="KW-0969">Cilium</keyword>
<keyword evidence="8 11" id="KW-0975">Bacterial flagellum</keyword>
<evidence type="ECO:0000313" key="14">
    <source>
        <dbReference type="EMBL" id="TXR53239.1"/>
    </source>
</evidence>
<evidence type="ECO:0000256" key="13">
    <source>
        <dbReference type="SAM" id="SignalP"/>
    </source>
</evidence>
<comment type="similarity">
    <text evidence="3 11">Belongs to the FlgH family.</text>
</comment>
<dbReference type="NCBIfam" id="NF001304">
    <property type="entry name" value="PRK00249.1-4"/>
    <property type="match status" value="1"/>
</dbReference>
<comment type="function">
    <text evidence="1 11">Assembles around the rod to form the L-ring and probably protects the motor/basal body from shearing forces during rotation.</text>
</comment>
<dbReference type="GO" id="GO:0009279">
    <property type="term" value="C:cell outer membrane"/>
    <property type="evidence" value="ECO:0007669"/>
    <property type="project" value="UniProtKB-SubCell"/>
</dbReference>
<accession>A0A5C8Z7E8</accession>
<evidence type="ECO:0000256" key="8">
    <source>
        <dbReference type="ARBA" id="ARBA00023143"/>
    </source>
</evidence>
<proteinExistence type="inferred from homology"/>
<comment type="caution">
    <text evidence="14">The sequence shown here is derived from an EMBL/GenBank/DDBJ whole genome shotgun (WGS) entry which is preliminary data.</text>
</comment>
<evidence type="ECO:0000256" key="9">
    <source>
        <dbReference type="ARBA" id="ARBA00023237"/>
    </source>
</evidence>
<evidence type="ECO:0000256" key="1">
    <source>
        <dbReference type="ARBA" id="ARBA00002591"/>
    </source>
</evidence>
<dbReference type="HAMAP" id="MF_00415">
    <property type="entry name" value="FlgH"/>
    <property type="match status" value="1"/>
</dbReference>
<dbReference type="PROSITE" id="PS51257">
    <property type="entry name" value="PROKAR_LIPOPROTEIN"/>
    <property type="match status" value="1"/>
</dbReference>
<dbReference type="PANTHER" id="PTHR34933">
    <property type="entry name" value="FLAGELLAR L-RING PROTEIN"/>
    <property type="match status" value="1"/>
</dbReference>
<evidence type="ECO:0000313" key="15">
    <source>
        <dbReference type="Proteomes" id="UP000321764"/>
    </source>
</evidence>
<dbReference type="AlphaFoldDB" id="A0A5C8Z7E8"/>
<dbReference type="GO" id="GO:0003774">
    <property type="term" value="F:cytoskeletal motor activity"/>
    <property type="evidence" value="ECO:0007669"/>
    <property type="project" value="InterPro"/>
</dbReference>
<dbReference type="OrthoDB" id="9789463at2"/>
<evidence type="ECO:0000256" key="7">
    <source>
        <dbReference type="ARBA" id="ARBA00023139"/>
    </source>
</evidence>
<evidence type="ECO:0000256" key="2">
    <source>
        <dbReference type="ARBA" id="ARBA00004635"/>
    </source>
</evidence>
<keyword evidence="10 11" id="KW-0449">Lipoprotein</keyword>
<keyword evidence="15" id="KW-1185">Reference proteome</keyword>
<evidence type="ECO:0000256" key="4">
    <source>
        <dbReference type="ARBA" id="ARBA00011439"/>
    </source>
</evidence>
<sequence>MKKNLVIFSVMYALLLTGCGSMEVASLPSSEKPGDPEYAPVPSDSLLPPPGAGGSLFSDAYGLSLYGDKKARRVGDIITVLLDESTQGSKSSAASSSKSSSAEITAPTVAGFGPFNSLSAQVEGGRDFSGSGDADQSNSLVGNITVTVSEVLPNGVLRVRGEKWITLNTGAEFIRIKGMLRPDDINLDNTVSSQKLADARIAYSGSGALQNASKQGWLSAFFNSPWVPF</sequence>
<keyword evidence="14" id="KW-0282">Flagellum</keyword>
<dbReference type="Proteomes" id="UP000321764">
    <property type="component" value="Unassembled WGS sequence"/>
</dbReference>
<keyword evidence="5 11" id="KW-0732">Signal</keyword>